<evidence type="ECO:0000313" key="2">
    <source>
        <dbReference type="Proteomes" id="UP000288641"/>
    </source>
</evidence>
<dbReference type="Proteomes" id="UP000288641">
    <property type="component" value="Segment"/>
</dbReference>
<gene>
    <name evidence="1" type="ORF">AAS23_gp60</name>
</gene>
<reference evidence="1 2" key="1">
    <citation type="submission" date="2018-10" db="EMBL/GenBank/DDBJ databases">
        <title>Complete genome sequence of Pantoea phage vB_PagS_AAS23.</title>
        <authorList>
            <person name="Truncaite L."/>
            <person name="Simoliuniene M."/>
            <person name="Kazlauskas D."/>
            <person name="Meskys R."/>
            <person name="Simoliunas E."/>
        </authorList>
    </citation>
    <scope>NUCLEOTIDE SEQUENCE [LARGE SCALE GENOMIC DNA]</scope>
    <source>
        <strain evidence="1">AAS23</strain>
    </source>
</reference>
<sequence length="58" mass="6508">MLVPRDAHRHIGDGAKSTAKIIQYILALRDDCATRAGRLSCFDLLYYIKCVAMNVILI</sequence>
<proteinExistence type="predicted"/>
<name>A0A3S9U7Z8_9CAUD</name>
<organism evidence="1 2">
    <name type="scientific">Pantoea phage vB_PagS_AAS23</name>
    <dbReference type="NCBI Taxonomy" id="2499073"/>
    <lineage>
        <taxon>Viruses</taxon>
        <taxon>Duplodnaviria</taxon>
        <taxon>Heunggongvirae</taxon>
        <taxon>Uroviricota</taxon>
        <taxon>Caudoviricetes</taxon>
        <taxon>Drexlerviridae</taxon>
        <taxon>Sauletekiovirus</taxon>
        <taxon>Sauletekiovirus AAS23</taxon>
    </lineage>
</organism>
<dbReference type="EMBL" id="MK095606">
    <property type="protein sequence ID" value="AZS06373.1"/>
    <property type="molecule type" value="Genomic_DNA"/>
</dbReference>
<keyword evidence="2" id="KW-1185">Reference proteome</keyword>
<evidence type="ECO:0000313" key="1">
    <source>
        <dbReference type="EMBL" id="AZS06373.1"/>
    </source>
</evidence>
<protein>
    <submittedName>
        <fullName evidence="1">Uncharacterized protein</fullName>
    </submittedName>
</protein>
<accession>A0A3S9U7Z8</accession>